<dbReference type="EMBL" id="CP014862">
    <property type="protein sequence ID" value="ASJ01761.1"/>
    <property type="molecule type" value="Genomic_DNA"/>
</dbReference>
<dbReference type="GeneID" id="33318750"/>
<sequence>MRFRDYLGKIREGESVLIEHTSLSPYHTLLLSIGEFYGWERLLLVDTLDSAASLVRTLHLSGTDIPGDVAHIKVGGSFSWGRVILKVNPHKDPGIFLSRFVYTLREYYSKNSDVVTLILNPERLVSLYNNDPNFILTVANLAAVFLGTPLRRTFYFFNRETGNARYLSLLEEAFTRVLRVQDDGKILVVKSPDLEEEGALLEVP</sequence>
<gene>
    <name evidence="1" type="ORF">A3L09_00035</name>
</gene>
<dbReference type="RefSeq" id="WP_088857030.1">
    <property type="nucleotide sequence ID" value="NZ_CP014862.1"/>
</dbReference>
<protein>
    <recommendedName>
        <fullName evidence="3">KaiC-like domain-containing protein</fullName>
    </recommendedName>
</protein>
<dbReference type="Pfam" id="PF03192">
    <property type="entry name" value="DUF257"/>
    <property type="match status" value="1"/>
</dbReference>
<dbReference type="AlphaFoldDB" id="A0A2Z2MH34"/>
<evidence type="ECO:0000313" key="1">
    <source>
        <dbReference type="EMBL" id="ASJ01761.1"/>
    </source>
</evidence>
<reference evidence="1 2" key="1">
    <citation type="submission" date="2016-03" db="EMBL/GenBank/DDBJ databases">
        <title>Complete genome sequence of Thermococcus profundus strain DT5432.</title>
        <authorList>
            <person name="Oger P.M."/>
        </authorList>
    </citation>
    <scope>NUCLEOTIDE SEQUENCE [LARGE SCALE GENOMIC DNA]</scope>
    <source>
        <strain evidence="1 2">DT 5432</strain>
    </source>
</reference>
<dbReference type="KEGG" id="tprf:A3L09_00035"/>
<dbReference type="Gene3D" id="3.40.50.11570">
    <property type="entry name" value="Protein of unknown function DUF257"/>
    <property type="match status" value="1"/>
</dbReference>
<name>A0A2Z2MH34_THEPR</name>
<keyword evidence="2" id="KW-1185">Reference proteome</keyword>
<organism evidence="1 2">
    <name type="scientific">Thermococcus profundus</name>
    <dbReference type="NCBI Taxonomy" id="49899"/>
    <lineage>
        <taxon>Archaea</taxon>
        <taxon>Methanobacteriati</taxon>
        <taxon>Methanobacteriota</taxon>
        <taxon>Thermococci</taxon>
        <taxon>Thermococcales</taxon>
        <taxon>Thermococcaceae</taxon>
        <taxon>Thermococcus</taxon>
    </lineage>
</organism>
<proteinExistence type="predicted"/>
<dbReference type="OrthoDB" id="95564at2157"/>
<evidence type="ECO:0008006" key="3">
    <source>
        <dbReference type="Google" id="ProtNLM"/>
    </source>
</evidence>
<accession>A0A2Z2MH34</accession>
<dbReference type="Proteomes" id="UP000250179">
    <property type="component" value="Chromosome"/>
</dbReference>
<dbReference type="InterPro" id="IPR005489">
    <property type="entry name" value="DUF257"/>
</dbReference>
<evidence type="ECO:0000313" key="2">
    <source>
        <dbReference type="Proteomes" id="UP000250179"/>
    </source>
</evidence>